<dbReference type="Proteomes" id="UP001597173">
    <property type="component" value="Unassembled WGS sequence"/>
</dbReference>
<evidence type="ECO:0000313" key="2">
    <source>
        <dbReference type="EMBL" id="MFD1330343.1"/>
    </source>
</evidence>
<evidence type="ECO:0000256" key="1">
    <source>
        <dbReference type="SAM" id="MobiDB-lite"/>
    </source>
</evidence>
<gene>
    <name evidence="2" type="ORF">ACFQ33_20855</name>
</gene>
<comment type="caution">
    <text evidence="2">The sequence shown here is derived from an EMBL/GenBank/DDBJ whole genome shotgun (WGS) entry which is preliminary data.</text>
</comment>
<feature type="region of interest" description="Disordered" evidence="1">
    <location>
        <begin position="1"/>
        <end position="28"/>
    </location>
</feature>
<keyword evidence="3" id="KW-1185">Reference proteome</keyword>
<name>A0ABW3Z265_MYCRA</name>
<accession>A0ABW3Z265</accession>
<dbReference type="EMBL" id="JBHTNF010000024">
    <property type="protein sequence ID" value="MFD1330343.1"/>
    <property type="molecule type" value="Genomic_DNA"/>
</dbReference>
<organism evidence="2 3">
    <name type="scientific">Mycoplana ramosa</name>
    <name type="common">Mycoplana bullata</name>
    <dbReference type="NCBI Taxonomy" id="40837"/>
    <lineage>
        <taxon>Bacteria</taxon>
        <taxon>Pseudomonadati</taxon>
        <taxon>Pseudomonadota</taxon>
        <taxon>Alphaproteobacteria</taxon>
        <taxon>Hyphomicrobiales</taxon>
        <taxon>Rhizobiaceae</taxon>
        <taxon>Mycoplana</taxon>
    </lineage>
</organism>
<dbReference type="RefSeq" id="WP_374841367.1">
    <property type="nucleotide sequence ID" value="NZ_JBHEEW010000027.1"/>
</dbReference>
<reference evidence="3" key="1">
    <citation type="journal article" date="2019" name="Int. J. Syst. Evol. Microbiol.">
        <title>The Global Catalogue of Microorganisms (GCM) 10K type strain sequencing project: providing services to taxonomists for standard genome sequencing and annotation.</title>
        <authorList>
            <consortium name="The Broad Institute Genomics Platform"/>
            <consortium name="The Broad Institute Genome Sequencing Center for Infectious Disease"/>
            <person name="Wu L."/>
            <person name="Ma J."/>
        </authorList>
    </citation>
    <scope>NUCLEOTIDE SEQUENCE [LARGE SCALE GENOMIC DNA]</scope>
    <source>
        <strain evidence="3">CCUG 55609</strain>
    </source>
</reference>
<evidence type="ECO:0000313" key="3">
    <source>
        <dbReference type="Proteomes" id="UP001597173"/>
    </source>
</evidence>
<proteinExistence type="predicted"/>
<protein>
    <submittedName>
        <fullName evidence="2">Uncharacterized protein</fullName>
    </submittedName>
</protein>
<sequence length="62" mass="6786">MDYLRDSTGPFSAAPIGDSGSGPHQGEPVLYEVEYGDAVAKLKEATIKFVTPDATEFRMHFH</sequence>